<dbReference type="GO" id="GO:0061630">
    <property type="term" value="F:ubiquitin protein ligase activity"/>
    <property type="evidence" value="ECO:0007669"/>
    <property type="project" value="TreeGrafter"/>
</dbReference>
<dbReference type="PANTHER" id="PTHR13459:SF1">
    <property type="entry name" value="E3 UBIQUITIN-PROTEIN LIGASE RNF220 ISOFORM X1"/>
    <property type="match status" value="1"/>
</dbReference>
<feature type="region of interest" description="Disordered" evidence="1">
    <location>
        <begin position="211"/>
        <end position="237"/>
    </location>
</feature>
<dbReference type="EMBL" id="MLYV02000468">
    <property type="protein sequence ID" value="PSR93784.1"/>
    <property type="molecule type" value="Genomic_DNA"/>
</dbReference>
<feature type="compositionally biased region" description="Polar residues" evidence="1">
    <location>
        <begin position="114"/>
        <end position="127"/>
    </location>
</feature>
<dbReference type="InterPro" id="IPR052443">
    <property type="entry name" value="E3_ubiq-ligase_RNF220-like"/>
</dbReference>
<evidence type="ECO:0000256" key="1">
    <source>
        <dbReference type="SAM" id="MobiDB-lite"/>
    </source>
</evidence>
<feature type="compositionally biased region" description="Polar residues" evidence="1">
    <location>
        <begin position="26"/>
        <end position="35"/>
    </location>
</feature>
<keyword evidence="4" id="KW-1185">Reference proteome</keyword>
<feature type="domain" description="E3 ubiquitin-protein ligase RNF220 middle" evidence="2">
    <location>
        <begin position="51"/>
        <end position="299"/>
    </location>
</feature>
<protein>
    <recommendedName>
        <fullName evidence="2">E3 ubiquitin-protein ligase RNF220 middle domain-containing protein</fullName>
    </recommendedName>
</protein>
<dbReference type="Pfam" id="PF15926">
    <property type="entry name" value="RNF220"/>
    <property type="match status" value="1"/>
</dbReference>
<dbReference type="Proteomes" id="UP000186601">
    <property type="component" value="Unassembled WGS sequence"/>
</dbReference>
<dbReference type="OrthoDB" id="6270329at2759"/>
<dbReference type="PANTHER" id="PTHR13459">
    <property type="entry name" value="E3 UBIQUITIN-PROTEIN LIGASE RNF220 ISOFORM X1"/>
    <property type="match status" value="1"/>
</dbReference>
<feature type="compositionally biased region" description="Gly residues" evidence="1">
    <location>
        <begin position="164"/>
        <end position="174"/>
    </location>
</feature>
<feature type="compositionally biased region" description="Basic and acidic residues" evidence="1">
    <location>
        <begin position="213"/>
        <end position="228"/>
    </location>
</feature>
<comment type="caution">
    <text evidence="3">The sequence shown here is derived from an EMBL/GenBank/DDBJ whole genome shotgun (WGS) entry which is preliminary data.</text>
</comment>
<dbReference type="STRING" id="98765.A0A2R6PNS0"/>
<organism evidence="3 4">
    <name type="scientific">Hermanssonia centrifuga</name>
    <dbReference type="NCBI Taxonomy" id="98765"/>
    <lineage>
        <taxon>Eukaryota</taxon>
        <taxon>Fungi</taxon>
        <taxon>Dikarya</taxon>
        <taxon>Basidiomycota</taxon>
        <taxon>Agaricomycotina</taxon>
        <taxon>Agaricomycetes</taxon>
        <taxon>Polyporales</taxon>
        <taxon>Meruliaceae</taxon>
        <taxon>Hermanssonia</taxon>
    </lineage>
</organism>
<gene>
    <name evidence="3" type="ORF">PHLCEN_2v4679</name>
</gene>
<accession>A0A2R6PNS0</accession>
<reference evidence="3 4" key="1">
    <citation type="submission" date="2018-02" db="EMBL/GenBank/DDBJ databases">
        <title>Genome sequence of the basidiomycete white-rot fungus Phlebia centrifuga.</title>
        <authorList>
            <person name="Granchi Z."/>
            <person name="Peng M."/>
            <person name="de Vries R.P."/>
            <person name="Hilden K."/>
            <person name="Makela M.R."/>
            <person name="Grigoriev I."/>
            <person name="Riley R."/>
        </authorList>
    </citation>
    <scope>NUCLEOTIDE SEQUENCE [LARGE SCALE GENOMIC DNA]</scope>
    <source>
        <strain evidence="3 4">FBCC195</strain>
    </source>
</reference>
<feature type="region of interest" description="Disordered" evidence="1">
    <location>
        <begin position="17"/>
        <end position="38"/>
    </location>
</feature>
<dbReference type="AlphaFoldDB" id="A0A2R6PNS0"/>
<feature type="region of interest" description="Disordered" evidence="1">
    <location>
        <begin position="145"/>
        <end position="174"/>
    </location>
</feature>
<proteinExistence type="predicted"/>
<feature type="region of interest" description="Disordered" evidence="1">
    <location>
        <begin position="108"/>
        <end position="127"/>
    </location>
</feature>
<dbReference type="InterPro" id="IPR031824">
    <property type="entry name" value="RNF220_mid"/>
</dbReference>
<feature type="compositionally biased region" description="Polar residues" evidence="1">
    <location>
        <begin position="311"/>
        <end position="322"/>
    </location>
</feature>
<name>A0A2R6PNS0_9APHY</name>
<dbReference type="GO" id="GO:0016567">
    <property type="term" value="P:protein ubiquitination"/>
    <property type="evidence" value="ECO:0007669"/>
    <property type="project" value="TreeGrafter"/>
</dbReference>
<sequence length="469" mass="50996">MSSLTLDNYVRGKNRVVYSDPEESDAASTSDTPIPSAQFAPFGKARRAVTKKCPVCDEEIPVRLLERHADLEAERLDEIMRSIGSMEVLEMAEPDDGLTARTRRSAVQARKNMQPKSFATGGPSSSDTATLELVDKSLRLIKRRRKQRHAKLRDMTREDEDSGGLSGFRGGRGRWTGSSEGTLCPVCMKIVPGDPDVVEAHVDACLAHGARMQGERDREQRERQRDESPWEEVDVESEVQLRATDGVSFRGMGFAVRDDTQRDVDDDVDVDGEDEAVYGAAQFSEGDVLNPISNGQPGKEDSTGIGENGDDPSQSPGASGSGLTTVAIETIQAVTINVVGLGPESHFDVNRTMDDVMGVAELEELDRAVQRARRIGDTAALVLALENKMKILTPIPSPQYPLAAGIPVVGNVGYGAWVQPAYVQSASVSPQLLIYEEYIYDLKSAISRNMSNLSPSAAHMLCSSYLSFS</sequence>
<evidence type="ECO:0000259" key="2">
    <source>
        <dbReference type="Pfam" id="PF15926"/>
    </source>
</evidence>
<evidence type="ECO:0000313" key="3">
    <source>
        <dbReference type="EMBL" id="PSR93784.1"/>
    </source>
</evidence>
<evidence type="ECO:0000313" key="4">
    <source>
        <dbReference type="Proteomes" id="UP000186601"/>
    </source>
</evidence>
<feature type="region of interest" description="Disordered" evidence="1">
    <location>
        <begin position="279"/>
        <end position="322"/>
    </location>
</feature>